<dbReference type="PANTHER" id="PTHR48050:SF13">
    <property type="entry name" value="STEROL 3-BETA-GLUCOSYLTRANSFERASE UGT80A2"/>
    <property type="match status" value="1"/>
</dbReference>
<dbReference type="SUPFAM" id="SSF54695">
    <property type="entry name" value="POZ domain"/>
    <property type="match status" value="1"/>
</dbReference>
<feature type="compositionally biased region" description="Basic residues" evidence="4">
    <location>
        <begin position="1546"/>
        <end position="1558"/>
    </location>
</feature>
<comment type="caution">
    <text evidence="7">The sequence shown here is derived from an EMBL/GenBank/DDBJ whole genome shotgun (WGS) entry which is preliminary data.</text>
</comment>
<feature type="compositionally biased region" description="Acidic residues" evidence="4">
    <location>
        <begin position="662"/>
        <end position="675"/>
    </location>
</feature>
<feature type="region of interest" description="Disordered" evidence="4">
    <location>
        <begin position="234"/>
        <end position="261"/>
    </location>
</feature>
<dbReference type="CDD" id="cd03784">
    <property type="entry name" value="GT1_Gtf-like"/>
    <property type="match status" value="1"/>
</dbReference>
<dbReference type="InterPro" id="IPR010610">
    <property type="entry name" value="EryCIII-like_C"/>
</dbReference>
<evidence type="ECO:0000313" key="7">
    <source>
        <dbReference type="EMBL" id="KAE9984602.1"/>
    </source>
</evidence>
<organism evidence="7 8">
    <name type="scientific">Venturia inaequalis</name>
    <name type="common">Apple scab fungus</name>
    <dbReference type="NCBI Taxonomy" id="5025"/>
    <lineage>
        <taxon>Eukaryota</taxon>
        <taxon>Fungi</taxon>
        <taxon>Dikarya</taxon>
        <taxon>Ascomycota</taxon>
        <taxon>Pezizomycotina</taxon>
        <taxon>Dothideomycetes</taxon>
        <taxon>Pleosporomycetidae</taxon>
        <taxon>Venturiales</taxon>
        <taxon>Venturiaceae</taxon>
        <taxon>Venturia</taxon>
    </lineage>
</organism>
<dbReference type="InterPro" id="IPR050426">
    <property type="entry name" value="Glycosyltransferase_28"/>
</dbReference>
<keyword evidence="5" id="KW-0472">Membrane</keyword>
<dbReference type="SMART" id="SM00225">
    <property type="entry name" value="BTB"/>
    <property type="match status" value="1"/>
</dbReference>
<dbReference type="InterPro" id="IPR000210">
    <property type="entry name" value="BTB/POZ_dom"/>
</dbReference>
<dbReference type="Gene3D" id="3.30.710.10">
    <property type="entry name" value="Potassium Channel Kv1.1, Chain A"/>
    <property type="match status" value="1"/>
</dbReference>
<dbReference type="GO" id="GO:0005975">
    <property type="term" value="P:carbohydrate metabolic process"/>
    <property type="evidence" value="ECO:0007669"/>
    <property type="project" value="InterPro"/>
</dbReference>
<dbReference type="SUPFAM" id="SSF117281">
    <property type="entry name" value="Kelch motif"/>
    <property type="match status" value="1"/>
</dbReference>
<dbReference type="InterPro" id="IPR003903">
    <property type="entry name" value="UIM_dom"/>
</dbReference>
<feature type="compositionally biased region" description="Polar residues" evidence="4">
    <location>
        <begin position="1894"/>
        <end position="1910"/>
    </location>
</feature>
<feature type="region of interest" description="Disordered" evidence="4">
    <location>
        <begin position="1414"/>
        <end position="1575"/>
    </location>
</feature>
<evidence type="ECO:0000256" key="2">
    <source>
        <dbReference type="ARBA" id="ARBA00022679"/>
    </source>
</evidence>
<dbReference type="Gene3D" id="2.120.10.80">
    <property type="entry name" value="Kelch-type beta propeller"/>
    <property type="match status" value="1"/>
</dbReference>
<feature type="domain" description="BTB" evidence="6">
    <location>
        <begin position="460"/>
        <end position="529"/>
    </location>
</feature>
<dbReference type="Pfam" id="PF00651">
    <property type="entry name" value="BTB"/>
    <property type="match status" value="1"/>
</dbReference>
<feature type="compositionally biased region" description="Basic and acidic residues" evidence="4">
    <location>
        <begin position="1503"/>
        <end position="1513"/>
    </location>
</feature>
<feature type="compositionally biased region" description="Basic and acidic residues" evidence="4">
    <location>
        <begin position="1918"/>
        <end position="1937"/>
    </location>
</feature>
<keyword evidence="1" id="KW-0880">Kelch repeat</keyword>
<dbReference type="Pfam" id="PF06722">
    <property type="entry name" value="EryCIII-like_C"/>
    <property type="match status" value="1"/>
</dbReference>
<dbReference type="FunFam" id="3.40.50.2000:FF:000009">
    <property type="entry name" value="Sterol 3-beta-glucosyltransferase UGT80A2"/>
    <property type="match status" value="1"/>
</dbReference>
<dbReference type="InterPro" id="IPR011333">
    <property type="entry name" value="SKP1/BTB/POZ_sf"/>
</dbReference>
<dbReference type="EMBL" id="WNWQ01000015">
    <property type="protein sequence ID" value="KAE9984602.1"/>
    <property type="molecule type" value="Genomic_DNA"/>
</dbReference>
<feature type="region of interest" description="Disordered" evidence="4">
    <location>
        <begin position="759"/>
        <end position="779"/>
    </location>
</feature>
<dbReference type="Pfam" id="PF24681">
    <property type="entry name" value="Kelch_KLHDC2_KLHL20_DRC7"/>
    <property type="match status" value="1"/>
</dbReference>
<dbReference type="InterPro" id="IPR002213">
    <property type="entry name" value="UDP_glucos_trans"/>
</dbReference>
<dbReference type="Pfam" id="PF08238">
    <property type="entry name" value="Sel1"/>
    <property type="match status" value="9"/>
</dbReference>
<dbReference type="PROSITE" id="PS50097">
    <property type="entry name" value="BTB"/>
    <property type="match status" value="1"/>
</dbReference>
<feature type="compositionally biased region" description="Pro residues" evidence="4">
    <location>
        <begin position="1963"/>
        <end position="1975"/>
    </location>
</feature>
<feature type="compositionally biased region" description="Polar residues" evidence="4">
    <location>
        <begin position="1493"/>
        <end position="1502"/>
    </location>
</feature>
<accession>A0A8H3V7F4</accession>
<keyword evidence="5" id="KW-0812">Transmembrane</keyword>
<evidence type="ECO:0000256" key="3">
    <source>
        <dbReference type="ARBA" id="ARBA00022737"/>
    </source>
</evidence>
<dbReference type="InterPro" id="IPR006597">
    <property type="entry name" value="Sel1-like"/>
</dbReference>
<dbReference type="Gene3D" id="1.25.40.10">
    <property type="entry name" value="Tetratricopeptide repeat domain"/>
    <property type="match status" value="3"/>
</dbReference>
<dbReference type="SMART" id="SM00671">
    <property type="entry name" value="SEL1"/>
    <property type="match status" value="10"/>
</dbReference>
<feature type="region of interest" description="Disordered" evidence="4">
    <location>
        <begin position="636"/>
        <end position="696"/>
    </location>
</feature>
<evidence type="ECO:0000256" key="5">
    <source>
        <dbReference type="SAM" id="Phobius"/>
    </source>
</evidence>
<feature type="compositionally biased region" description="Polar residues" evidence="4">
    <location>
        <begin position="1459"/>
        <end position="1477"/>
    </location>
</feature>
<feature type="compositionally biased region" description="Low complexity" evidence="4">
    <location>
        <begin position="1524"/>
        <end position="1538"/>
    </location>
</feature>
<dbReference type="SUPFAM" id="SSF53756">
    <property type="entry name" value="UDP-Glycosyltransferase/glycogen phosphorylase"/>
    <property type="match status" value="1"/>
</dbReference>
<protein>
    <recommendedName>
        <fullName evidence="6">BTB domain-containing protein</fullName>
    </recommendedName>
</protein>
<name>A0A8H3V7F4_VENIN</name>
<dbReference type="InterPro" id="IPR011990">
    <property type="entry name" value="TPR-like_helical_dom_sf"/>
</dbReference>
<feature type="compositionally biased region" description="Basic and acidic residues" evidence="4">
    <location>
        <begin position="1815"/>
        <end position="1824"/>
    </location>
</feature>
<dbReference type="Gene3D" id="3.40.50.2000">
    <property type="entry name" value="Glycogen Phosphorylase B"/>
    <property type="match status" value="2"/>
</dbReference>
<feature type="compositionally biased region" description="Gly residues" evidence="4">
    <location>
        <begin position="636"/>
        <end position="647"/>
    </location>
</feature>
<evidence type="ECO:0000256" key="1">
    <source>
        <dbReference type="ARBA" id="ARBA00022441"/>
    </source>
</evidence>
<evidence type="ECO:0000313" key="8">
    <source>
        <dbReference type="Proteomes" id="UP000433883"/>
    </source>
</evidence>
<keyword evidence="2" id="KW-0808">Transferase</keyword>
<evidence type="ECO:0000256" key="4">
    <source>
        <dbReference type="SAM" id="MobiDB-lite"/>
    </source>
</evidence>
<feature type="region of interest" description="Disordered" evidence="4">
    <location>
        <begin position="1798"/>
        <end position="1824"/>
    </location>
</feature>
<dbReference type="GO" id="GO:0016906">
    <property type="term" value="F:sterol 3-beta-glucosyltransferase activity"/>
    <property type="evidence" value="ECO:0007669"/>
    <property type="project" value="UniProtKB-ARBA"/>
</dbReference>
<gene>
    <name evidence="7" type="ORF">BLS_001977</name>
</gene>
<feature type="compositionally biased region" description="Basic and acidic residues" evidence="4">
    <location>
        <begin position="1945"/>
        <end position="1962"/>
    </location>
</feature>
<dbReference type="SUPFAM" id="SSF81901">
    <property type="entry name" value="HCP-like"/>
    <property type="match status" value="3"/>
</dbReference>
<dbReference type="PROSITE" id="PS50330">
    <property type="entry name" value="UIM"/>
    <property type="match status" value="2"/>
</dbReference>
<dbReference type="SMART" id="SM00726">
    <property type="entry name" value="UIM"/>
    <property type="match status" value="4"/>
</dbReference>
<reference evidence="7 8" key="1">
    <citation type="submission" date="2019-11" db="EMBL/GenBank/DDBJ databases">
        <title>Venturia inaequalis Genome Resource.</title>
        <authorList>
            <person name="Lichtner F.J."/>
        </authorList>
    </citation>
    <scope>NUCLEOTIDE SEQUENCE [LARGE SCALE GENOMIC DNA]</scope>
    <source>
        <strain evidence="7">Bline_iso_100314</strain>
    </source>
</reference>
<proteinExistence type="predicted"/>
<dbReference type="Proteomes" id="UP000433883">
    <property type="component" value="Unassembled WGS sequence"/>
</dbReference>
<evidence type="ECO:0000259" key="6">
    <source>
        <dbReference type="PROSITE" id="PS50097"/>
    </source>
</evidence>
<sequence>MPGSPIRQRKAHAESYRPQIITTVGARPACLVNASVTYVGNDQIYAFGGFDQYTDEVYNHVLRLNLQSKQWSLVDNYGDIPGVRMGHTANLWGGNKLLVYGGENEHRAYLSDVIIFDLQTAHWTQPELHGPTPRGRARHSAVIHNERLYVLGGMTGHDNYILDDICYLDLKTWTWSRTWKFSARYDHTSWIWGGKIWIFGGMDEEMNRSNDIAWLDIRGSPAFDSSTTFSDRRATNSRYSSSADRSLVPAPSPSGYAANSSSLATGPTSIASRTSPPVAPGSISSLKFVSSPNLPNQSLGAHFHMFSSGCLLDFGTPASIISADQISLSALDLETLRWQKLADGKDLFNISYRWHYCAMNEDGTQAWLLGCPSEPTANGAGAAEEYLSDVLPVDLRKLGLLGNALTEETRPQYSKMPASDTTATSALCSIGTDLARVFDTPPESGSGTDFIVTGQPDDWDDEMVDETSPPSDPIHVHKLILSTRWPHFQRLYSSQMLEFHTKKMHIPEPYSAVRAFLYYLYTDSIMDTDTTLDDVAGMLVMSNIYDMPRLRLLCVNRLGKELDVLHAAFIWERAGTAGEEWLRRRAANYCMTHWGRIVRTQGFKNLKRAALVELCEETDGEGRVVSGEELERVGGLGGTQYGINGVGGRKRKGSAQQSAVGEELDSETEEGEEGMDSPFNEMADDKPPKDAPPTEQLQEMANGTANMLAHAAAATQASEEEAGEDLGSRIAKGNHIAHHERPARLMSADSYYDHNYAQADKKRVPSETEPPIEQVPPPAYSSDVLGRVEEQGLGTNASVANDGRVNITIDQRSQKLSSLLVPALRNQRKIIAKEQPLPSPYIPPSLGGSPGELPPPPLNIVIMVVGSRGDVQPFLALGKVLKETYGHRVRLATHPTFKGFIEENGLEFFSIGGDPSELMAFMVKNPGLMPGFDTLRNGDVGKRRANIAEMIRGCWRACIEAGDGSGVEASDEAIGDWMTDDPISDGLANSSDDANPRPFVADAIIANPPSFAHVHCAERLGIPLHMMFTMPWSPTEAFPHPLANITSSNADQKVSNYITYALVDMLTWQGLGDIINRFRVHILGLEPISLVWGPGMLARLKVPYTYCWSPALIPKPNDWGSHISLSGFFFLEQASNYTPAPDLKAFLDAGPPPVYIGFGSIVVDDPNAMTTMIFEAVKKSGQRALVSKGWGGFGADELGIPEGVFMLGNVPHDWLFQHVSCVVHHGGAGTTAAGIAAGKPTFVVPFFGDQPFWGSMVNRAGAGPPPVPHKDLTAESLAAGILECIKPSSQEKAKVMALKISKEKGTDSGAQSFHQMLDVDTMRCSVLPEQAAVWRVKRTQIRLSALAAYVLAEKSVISFADLKLYRPREFEVEMGPTDPISGGASAVFETLTSTMMGVADFPVATLKALAIHPDSGKGKAKGKAKEGDDASIGTGSSTPLTATTSLTSVDRPSSSLSSEITGSTPATTPGMLTQVASKESRSSDVLTREPSAASGSTLSNVTSEERTSRDSIRSPRGSSMAEALRSLPEGSRPRSLSRGSRESSPHRRSSSMSKKKPSHTSTWTEGIHSPGPDLLDTAYGTGKGISKISGSLLKSPMDVLLGISKGFHNMPKLYGEEVRQTDRVTGIKSGFRVAGKELGLGFFDGITGLVTQPLQGAKKEGASGFVKGFGRGIAGLVVKPGAGIYGLPGYAMKGIYKEIQRHFGASANNYIIAARTAQGWEAWLQTDKDTQTEIVHRYLQVVDLVKKIDKKGGKEDQCEAVQEYIEKRKNKRREAWEKLAKNVQTKKSLIQQNLQAHCPMNKDGEPASHSTSDLLHPDMDDPSKPDIPRANSAGHLPHAATFPGPSTHYHVDSDDDTMHDHDLKEAIRQSVMDSSTGDQEEDALIHRAIQASMTELQRGQGPAKSTTTMGDTVEEEEQLRRAIEESMRSARGAHESVHGQQGESSRIEMRGLDDGSSPHDHLPPPYSDVPPVPPRSPRRTAVANQDFKGEPPSYDEDDSSSLYAPGGGLAKSLNSSDPEAAADHAEDEANLQRAMEESMRLDEKGERERTEEEIVMEYVKKQSLLEEEHRRSVTQGRDTGTEAFKPEEAVHEASKILQRVSPSSRRTNPGNQSGISYYAKELFSALFLAGPPTSPSDIPTPSQPLIQAVELLEHAADEGNPDAIYILAEMNFHGNFTHPRNYTEAFKRYQELATLTGNSSAQHMIGFMYATGIGGAVRMDQAKAMLYYTFAAEAGNTRSEMAIAYRHHTGIATPRNCEEAVHYYKKVADKAMRYIRSGPIGGHMVVKEAYRLADEEGGVYGEGASVVSAGMNAKQGGPNSDAHASFEDVIEYLDLMSRKGDLKATFSLGKLYYDGARGMKRDLRLAKQYFLQVAREQWPKKGRPSGEISASTERLAAKAAGFLGRMFLRGEGMKPDFDVAQVWFKRGISNGDALSQYSMGLMYLYGHGVEADPVKASEYFGPAADQDLNSAQVRLGVLMLDQGDLETAEKYFRLAYRNGHVEGAYYLGELANNDIGREAGCNAAAMYYKIVAEKTEVVLASFKEANEAYESDDIDTALVAYMLAAEQGFENAQANVAYILDQQRPRSTLPMIGDFFKKKITVIGDASLALLYWTRSAKQSNTDSLVKMGDYYLEGFGTSPDKTKAAACYQAAAETMISAQAYWNLGWMHENGIGMDQDFHLAKRFYDHALETNEEAFLPVTLALIKLRARSFWNSITYGKINSIRNEEPVKKKSWSEWLNIFLEAEATGHQNEYFDERDDWEHMDTMPGGDDFYDELDDGIVESLLIVGLAAALALLVMYRRRRADERERRQQQANGQVPVVVENRGNVEQDPALFAQPGDLDFMGWHGPGL</sequence>
<dbReference type="InterPro" id="IPR015915">
    <property type="entry name" value="Kelch-typ_b-propeller"/>
</dbReference>
<dbReference type="Pfam" id="PF03033">
    <property type="entry name" value="Glyco_transf_28"/>
    <property type="match status" value="1"/>
</dbReference>
<feature type="compositionally biased region" description="Low complexity" evidence="4">
    <location>
        <begin position="1430"/>
        <end position="1458"/>
    </location>
</feature>
<dbReference type="PANTHER" id="PTHR48050">
    <property type="entry name" value="STEROL 3-BETA-GLUCOSYLTRANSFERASE"/>
    <property type="match status" value="1"/>
</dbReference>
<feature type="transmembrane region" description="Helical" evidence="5">
    <location>
        <begin position="2781"/>
        <end position="2800"/>
    </location>
</feature>
<feature type="region of interest" description="Disordered" evidence="4">
    <location>
        <begin position="1894"/>
        <end position="2028"/>
    </location>
</feature>
<keyword evidence="3" id="KW-0677">Repeat</keyword>
<dbReference type="InterPro" id="IPR004276">
    <property type="entry name" value="GlycoTrans_28_N"/>
</dbReference>
<keyword evidence="5" id="KW-1133">Transmembrane helix</keyword>